<dbReference type="GO" id="GO:0006310">
    <property type="term" value="P:DNA recombination"/>
    <property type="evidence" value="ECO:0007669"/>
    <property type="project" value="UniProtKB-KW"/>
</dbReference>
<dbReference type="PANTHER" id="PTHR48475:SF2">
    <property type="entry name" value="RIBONUCLEASE H"/>
    <property type="match status" value="1"/>
</dbReference>
<dbReference type="InterPro" id="IPR041588">
    <property type="entry name" value="Integrase_H2C2"/>
</dbReference>
<dbReference type="GO" id="GO:0015074">
    <property type="term" value="P:DNA integration"/>
    <property type="evidence" value="ECO:0007669"/>
    <property type="project" value="InterPro"/>
</dbReference>
<dbReference type="PROSITE" id="PS50879">
    <property type="entry name" value="RNASE_H_1"/>
    <property type="match status" value="1"/>
</dbReference>
<name>A0A2N9HU31_FAGSY</name>
<keyword evidence="3" id="KW-0732">Signal</keyword>
<dbReference type="Gene3D" id="3.40.50.1820">
    <property type="entry name" value="alpha/beta hydrolase"/>
    <property type="match status" value="1"/>
</dbReference>
<evidence type="ECO:0000259" key="5">
    <source>
        <dbReference type="PROSITE" id="PS50994"/>
    </source>
</evidence>
<dbReference type="EMBL" id="OIVN01004050">
    <property type="protein sequence ID" value="SPD15171.1"/>
    <property type="molecule type" value="Genomic_DNA"/>
</dbReference>
<dbReference type="Pfam" id="PF03732">
    <property type="entry name" value="Retrotrans_gag"/>
    <property type="match status" value="1"/>
</dbReference>
<dbReference type="GO" id="GO:0003676">
    <property type="term" value="F:nucleic acid binding"/>
    <property type="evidence" value="ECO:0007669"/>
    <property type="project" value="InterPro"/>
</dbReference>
<organism evidence="6">
    <name type="scientific">Fagus sylvatica</name>
    <name type="common">Beechnut</name>
    <dbReference type="NCBI Taxonomy" id="28930"/>
    <lineage>
        <taxon>Eukaryota</taxon>
        <taxon>Viridiplantae</taxon>
        <taxon>Streptophyta</taxon>
        <taxon>Embryophyta</taxon>
        <taxon>Tracheophyta</taxon>
        <taxon>Spermatophyta</taxon>
        <taxon>Magnoliopsida</taxon>
        <taxon>eudicotyledons</taxon>
        <taxon>Gunneridae</taxon>
        <taxon>Pentapetalae</taxon>
        <taxon>rosids</taxon>
        <taxon>fabids</taxon>
        <taxon>Fagales</taxon>
        <taxon>Fagaceae</taxon>
        <taxon>Fagus</taxon>
    </lineage>
</organism>
<feature type="domain" description="RNase H type-1" evidence="4">
    <location>
        <begin position="1462"/>
        <end position="1591"/>
    </location>
</feature>
<dbReference type="Pfam" id="PF00561">
    <property type="entry name" value="Abhydrolase_1"/>
    <property type="match status" value="1"/>
</dbReference>
<dbReference type="InterPro" id="IPR000477">
    <property type="entry name" value="RT_dom"/>
</dbReference>
<evidence type="ECO:0000313" key="6">
    <source>
        <dbReference type="EMBL" id="SPD15171.1"/>
    </source>
</evidence>
<feature type="compositionally biased region" description="Polar residues" evidence="2">
    <location>
        <begin position="408"/>
        <end position="421"/>
    </location>
</feature>
<dbReference type="PANTHER" id="PTHR48475">
    <property type="entry name" value="RIBONUCLEASE H"/>
    <property type="match status" value="1"/>
</dbReference>
<feature type="compositionally biased region" description="Gly residues" evidence="2">
    <location>
        <begin position="240"/>
        <end position="251"/>
    </location>
</feature>
<dbReference type="Pfam" id="PF13456">
    <property type="entry name" value="RVT_3"/>
    <property type="match status" value="1"/>
</dbReference>
<dbReference type="Gene3D" id="2.40.70.10">
    <property type="entry name" value="Acid Proteases"/>
    <property type="match status" value="1"/>
</dbReference>
<dbReference type="Pfam" id="PF17921">
    <property type="entry name" value="Integrase_H2C2"/>
    <property type="match status" value="1"/>
</dbReference>
<feature type="region of interest" description="Disordered" evidence="2">
    <location>
        <begin position="621"/>
        <end position="658"/>
    </location>
</feature>
<dbReference type="Pfam" id="PF00665">
    <property type="entry name" value="rve"/>
    <property type="match status" value="1"/>
</dbReference>
<protein>
    <submittedName>
        <fullName evidence="6">Uncharacterized protein</fullName>
    </submittedName>
</protein>
<feature type="compositionally biased region" description="Polar residues" evidence="2">
    <location>
        <begin position="628"/>
        <end position="641"/>
    </location>
</feature>
<dbReference type="Gene3D" id="1.10.340.70">
    <property type="match status" value="1"/>
</dbReference>
<evidence type="ECO:0000259" key="4">
    <source>
        <dbReference type="PROSITE" id="PS50879"/>
    </source>
</evidence>
<dbReference type="GO" id="GO:0004523">
    <property type="term" value="F:RNA-DNA hybrid ribonuclease activity"/>
    <property type="evidence" value="ECO:0007669"/>
    <property type="project" value="InterPro"/>
</dbReference>
<evidence type="ECO:0000256" key="1">
    <source>
        <dbReference type="ARBA" id="ARBA00023172"/>
    </source>
</evidence>
<dbReference type="CDD" id="cd00303">
    <property type="entry name" value="retropepsin_like"/>
    <property type="match status" value="1"/>
</dbReference>
<dbReference type="Gene3D" id="3.10.10.10">
    <property type="entry name" value="HIV Type 1 Reverse Transcriptase, subunit A, domain 1"/>
    <property type="match status" value="1"/>
</dbReference>
<feature type="region of interest" description="Disordered" evidence="2">
    <location>
        <begin position="192"/>
        <end position="269"/>
    </location>
</feature>
<dbReference type="SUPFAM" id="SSF53098">
    <property type="entry name" value="Ribonuclease H-like"/>
    <property type="match status" value="2"/>
</dbReference>
<dbReference type="CDD" id="cd01647">
    <property type="entry name" value="RT_LTR"/>
    <property type="match status" value="1"/>
</dbReference>
<dbReference type="Pfam" id="PF00078">
    <property type="entry name" value="RVT_1"/>
    <property type="match status" value="1"/>
</dbReference>
<feature type="domain" description="Integrase catalytic" evidence="5">
    <location>
        <begin position="1749"/>
        <end position="1908"/>
    </location>
</feature>
<dbReference type="SUPFAM" id="SSF56672">
    <property type="entry name" value="DNA/RNA polymerases"/>
    <property type="match status" value="1"/>
</dbReference>
<gene>
    <name evidence="6" type="ORF">FSB_LOCUS43053</name>
</gene>
<dbReference type="InterPro" id="IPR021109">
    <property type="entry name" value="Peptidase_aspartic_dom_sf"/>
</dbReference>
<dbReference type="InterPro" id="IPR002156">
    <property type="entry name" value="RNaseH_domain"/>
</dbReference>
<dbReference type="InterPro" id="IPR036397">
    <property type="entry name" value="RNaseH_sf"/>
</dbReference>
<accession>A0A2N9HU31</accession>
<feature type="chain" id="PRO_5014712001" evidence="3">
    <location>
        <begin position="23"/>
        <end position="2037"/>
    </location>
</feature>
<reference evidence="6" key="1">
    <citation type="submission" date="2018-02" db="EMBL/GenBank/DDBJ databases">
        <authorList>
            <person name="Cohen D.B."/>
            <person name="Kent A.D."/>
        </authorList>
    </citation>
    <scope>NUCLEOTIDE SEQUENCE</scope>
</reference>
<evidence type="ECO:0000256" key="2">
    <source>
        <dbReference type="SAM" id="MobiDB-lite"/>
    </source>
</evidence>
<feature type="region of interest" description="Disordered" evidence="2">
    <location>
        <begin position="352"/>
        <end position="426"/>
    </location>
</feature>
<dbReference type="InterPro" id="IPR043502">
    <property type="entry name" value="DNA/RNA_pol_sf"/>
</dbReference>
<dbReference type="CDD" id="cd09279">
    <property type="entry name" value="RNase_HI_like"/>
    <property type="match status" value="1"/>
</dbReference>
<dbReference type="InterPro" id="IPR000073">
    <property type="entry name" value="AB_hydrolase_1"/>
</dbReference>
<dbReference type="InterPro" id="IPR001584">
    <property type="entry name" value="Integrase_cat-core"/>
</dbReference>
<dbReference type="InterPro" id="IPR005162">
    <property type="entry name" value="Retrotrans_gag_dom"/>
</dbReference>
<dbReference type="Gene3D" id="3.30.420.10">
    <property type="entry name" value="Ribonuclease H-like superfamily/Ribonuclease H"/>
    <property type="match status" value="2"/>
</dbReference>
<proteinExistence type="predicted"/>
<feature type="signal peptide" evidence="3">
    <location>
        <begin position="1"/>
        <end position="22"/>
    </location>
</feature>
<dbReference type="SUPFAM" id="SSF53474">
    <property type="entry name" value="alpha/beta-Hydrolases"/>
    <property type="match status" value="1"/>
</dbReference>
<dbReference type="InterPro" id="IPR043128">
    <property type="entry name" value="Rev_trsase/Diguanyl_cyclase"/>
</dbReference>
<keyword evidence="1" id="KW-0233">DNA recombination</keyword>
<sequence>MLAVGLLIVLVAMAMTWVYQNCRPPPPKTCGSPGGPPITAPRIKLRDGRHLAYKEHGVPAKVAKYKIIFVHGLSACRYGPVILKSLPQELIEELGLYILSFDKPGYGESDPHPTQTLKSLALDIEELADHLKLGSKFYVIGYSIGSHLVWGCLKYIPHRIAGATLLAPIINYWWQGLPPNLSKEAYYKQLPQDRDGNFAPTRPDPTRPDPNRPAPHGFYPPRRGGGAGTGQDFCPDHRGGAAGRGGSGTGRGRLPRPSGRGGFGSHIYKSGRVRVTHDPVPIRPVAIPTQDQWTNRVVHYMPWLTYWWNTQKWFPALSAVPGNLDIFSRNDLDIMSKKVIGPQIHKVLDLKKKLKKNKRSRRPQHSSRSKVRTRHTKCLSSESSSRSTAETDEEESSDGRHKGGRTLNRGSRGNWSESPSAVRQPYGERIGRETVWKALHQISHSPFSKEIESARLPRNFSAPTYVMYDGKADPVGHISHYRQSMAIHLGNNALMCRMFPSSLGPMSLRWFNRLPHSSIFSWNELAEAFVSRFITNSRKPKEFASLMSMRMKDSESLKNYSARYWEVYNEVDGGTEDMAMKTFKEGLHPESELRHSLSKRSARNMRDLMSRIEQYVRVEEDRARTGALSAQNRPQRRPNNTEQKRAEIPPRNPTRFPRPKEAVGVYTVFNQPIYRIMGDIKNEPFFMWPAPLGGDPTKRDPNKYCSYHREKGHMTEKCFTLKKHLDDLAKAGHLRCYINDGQRQHYHEGPTIVHNTKPAARIIETIHTSRSNGHSYDRLKSDLKKAQHLREVFQIHEGSVISKKPRMDYPENEQQIFFSDEDLRDVQTPHDDPLVIKLRIGDSDVKRVLVDQGSCSEIMYPDLFHGLGLKQTDLQPYDAPLVGFSGESVRPMGRITLNVHTGPISLETEFVVIDVPSPYTAIMGRRWLHRLKAVPSSFHQKLRFPTDFGIMEIKGDQVASKQCIMAALEKARDTHTETYSSCEELDTVIFSSDPEKYFKIGRELSPGNRTELIDFLVGNVDVFAWDPYEVPGVDPNYIEHRLNTDPHSKPVQQKARRSAPVHAEAVQKEVEKLLQAGAIREIQYPTWLSNTVVVKKKNGKWRVCVDFTNLNQACPKDPFPLPKIDQLVDATAGHDRMSFLDAFQGYHQIALSAEDREKTAFITPLGIYCYKVMPFGLKNAGATYQRMVTKMFKDQIGKTMEIYIDDMVVKSRLSQDHLKDLTETFRVLRLHRLRLNASKCVFGVGSGKFLGFMVSHRGIEVNPDQIKVIQELKAPRTHKEVQRLTGMTAALSRFISRSADRCQPFFQLLKKSTTFKWDDKCVSAFEDLKRYLSSSLLLSNPTPGEPLFLYLAVSDRAAETHYPPLEKVGLALITAADKLPQYFQAHTVYLVTQYPVQAMFNKADFTGRIWKWGAKISALGVKYLPRTAIKGQVLADFVAEFAPTSEQNNLGESTPREDSPDHTRWWKVYVDGASNSKGSGTGVVIITPDETVIEQSIRLNFKTSNNEAEYEAVLAGLKSAKTLGARRLIVYCDSLLVASQINGEYMARDERMAAYLLKVQTAMTDFETVRIEQIGRNLNNHADALATLASVLSADFKRFIPIETLTTPSTDQPANYINAITVGPCWMDPYVTYLKEGVLPEQKKEAEIIRRKTARFWLSKDLKLYRRSFSGPYLLCVHPDVIEDLLYEIHEGICGSHTGGRSLAHRALTQGYWWPYMQKDAVDYVRKCDKCQRFSHSLHQPAGELQPLVSPWPFAQWGMDLVGPLPRATGNRRWLIVATDYFTKWVEAEPLANIRDKDSIKFVWKNIITRFGIPKTIISDNGTQFTSKPFTKYCSELGIRNVYSSPAYPQSNGQAEASNKTVLDGIKKRLEDAKGRWVEELPNVLWTFRTTPRRSTGETPFSLAYGSEAVIPLEIGLPTLRTSEWEPTRNDMAQSQALDLLEERREQAMIRLASYQQQLKKGYNKNIRPRSFQQGDLVLRKVLSNTKKPTDGKLGPNWEGPYRVRFVTGTGAYHLEDLNSLPLPRPWNVSNLRKYFH</sequence>
<evidence type="ECO:0000256" key="3">
    <source>
        <dbReference type="SAM" id="SignalP"/>
    </source>
</evidence>
<feature type="compositionally biased region" description="Basic residues" evidence="2">
    <location>
        <begin position="352"/>
        <end position="377"/>
    </location>
</feature>
<dbReference type="InterPro" id="IPR012337">
    <property type="entry name" value="RNaseH-like_sf"/>
</dbReference>
<dbReference type="InterPro" id="IPR029058">
    <property type="entry name" value="AB_hydrolase_fold"/>
</dbReference>
<dbReference type="PROSITE" id="PS50994">
    <property type="entry name" value="INTEGRASE"/>
    <property type="match status" value="1"/>
</dbReference>
<dbReference type="Gene3D" id="3.30.70.270">
    <property type="match status" value="2"/>
</dbReference>